<organism evidence="1 2">
    <name type="scientific">Aureimonas pseudogalii</name>
    <dbReference type="NCBI Taxonomy" id="1744844"/>
    <lineage>
        <taxon>Bacteria</taxon>
        <taxon>Pseudomonadati</taxon>
        <taxon>Pseudomonadota</taxon>
        <taxon>Alphaproteobacteria</taxon>
        <taxon>Hyphomicrobiales</taxon>
        <taxon>Aurantimonadaceae</taxon>
        <taxon>Aureimonas</taxon>
    </lineage>
</organism>
<evidence type="ECO:0000313" key="1">
    <source>
        <dbReference type="EMBL" id="MBB4000073.1"/>
    </source>
</evidence>
<name>A0A7W6H7X4_9HYPH</name>
<dbReference type="Proteomes" id="UP000542776">
    <property type="component" value="Unassembled WGS sequence"/>
</dbReference>
<keyword evidence="2" id="KW-1185">Reference proteome</keyword>
<reference evidence="1 2" key="1">
    <citation type="submission" date="2020-08" db="EMBL/GenBank/DDBJ databases">
        <title>Genomic Encyclopedia of Type Strains, Phase IV (KMG-IV): sequencing the most valuable type-strain genomes for metagenomic binning, comparative biology and taxonomic classification.</title>
        <authorList>
            <person name="Goeker M."/>
        </authorList>
    </citation>
    <scope>NUCLEOTIDE SEQUENCE [LARGE SCALE GENOMIC DNA]</scope>
    <source>
        <strain evidence="1 2">DSM 102238</strain>
    </source>
</reference>
<dbReference type="EMBL" id="JACIEK010000014">
    <property type="protein sequence ID" value="MBB4000073.1"/>
    <property type="molecule type" value="Genomic_DNA"/>
</dbReference>
<accession>A0A7W6H7X4</accession>
<dbReference type="AlphaFoldDB" id="A0A7W6H7X4"/>
<gene>
    <name evidence="1" type="ORF">GGR04_003947</name>
</gene>
<proteinExistence type="predicted"/>
<comment type="caution">
    <text evidence="1">The sequence shown here is derived from an EMBL/GenBank/DDBJ whole genome shotgun (WGS) entry which is preliminary data.</text>
</comment>
<protein>
    <submittedName>
        <fullName evidence="1">Uncharacterized protein</fullName>
    </submittedName>
</protein>
<sequence length="110" mass="12347">MSQRYRPNEATCPIDIELLALLLRSSEARVEEIVAGHSEAQRAALAAFCFQRSHMRRLGLVVATQCSREILWKTAGFVGEVLFDQSRDRASFEIDAPASTRRRVTLARVA</sequence>
<evidence type="ECO:0000313" key="2">
    <source>
        <dbReference type="Proteomes" id="UP000542776"/>
    </source>
</evidence>
<dbReference type="RefSeq" id="WP_183201599.1">
    <property type="nucleotide sequence ID" value="NZ_JACIEK010000014.1"/>
</dbReference>